<feature type="chain" id="PRO_5011752338" description="DUF4197 domain-containing protein" evidence="1">
    <location>
        <begin position="21"/>
        <end position="240"/>
    </location>
</feature>
<feature type="signal peptide" evidence="1">
    <location>
        <begin position="1"/>
        <end position="20"/>
    </location>
</feature>
<accession>A0A1G6HGM4</accession>
<name>A0A1G6HGM4_9BACT</name>
<dbReference type="PROSITE" id="PS51257">
    <property type="entry name" value="PROKAR_LIPOPROTEIN"/>
    <property type="match status" value="1"/>
</dbReference>
<dbReference type="OrthoDB" id="5292580at2"/>
<evidence type="ECO:0008006" key="4">
    <source>
        <dbReference type="Google" id="ProtNLM"/>
    </source>
</evidence>
<evidence type="ECO:0000256" key="1">
    <source>
        <dbReference type="SAM" id="SignalP"/>
    </source>
</evidence>
<organism evidence="2 3">
    <name type="scientific">Williamwhitmania taraxaci</name>
    <dbReference type="NCBI Taxonomy" id="1640674"/>
    <lineage>
        <taxon>Bacteria</taxon>
        <taxon>Pseudomonadati</taxon>
        <taxon>Bacteroidota</taxon>
        <taxon>Bacteroidia</taxon>
        <taxon>Bacteroidales</taxon>
        <taxon>Williamwhitmaniaceae</taxon>
        <taxon>Williamwhitmania</taxon>
    </lineage>
</organism>
<evidence type="ECO:0000313" key="2">
    <source>
        <dbReference type="EMBL" id="SDB93268.1"/>
    </source>
</evidence>
<keyword evidence="3" id="KW-1185">Reference proteome</keyword>
<dbReference type="InterPro" id="IPR025245">
    <property type="entry name" value="DUF4197"/>
</dbReference>
<gene>
    <name evidence="2" type="ORF">SAMN05216323_101057</name>
</gene>
<evidence type="ECO:0000313" key="3">
    <source>
        <dbReference type="Proteomes" id="UP000199452"/>
    </source>
</evidence>
<dbReference type="AlphaFoldDB" id="A0A1G6HGM4"/>
<sequence>MRKISIAVSVLLFISCVALAKRPELQIPIPTLKPTSLTSEEVVRGLKDALRVGADNSVISASSVDGFYRNQEVFIPFPNEAIKVKNTLEKIGRKKDVDAFVKSLNRAAEEAAKSAAPILIKAIQDMTIQDAMGILKGDGSAATLYLKDKTTAQLEVSFKPIVSAAIKKVNVARYWKPLVTTYNKTSLFSGGGKVDPDLEMYVTEKAISGLFILIAKEELKIRKDPAARVTDIIKSVFSKQ</sequence>
<keyword evidence="1" id="KW-0732">Signal</keyword>
<protein>
    <recommendedName>
        <fullName evidence="4">DUF4197 domain-containing protein</fullName>
    </recommendedName>
</protein>
<dbReference type="STRING" id="1640674.SAMN05216323_101057"/>
<proteinExistence type="predicted"/>
<dbReference type="Proteomes" id="UP000199452">
    <property type="component" value="Unassembled WGS sequence"/>
</dbReference>
<dbReference type="RefSeq" id="WP_092436208.1">
    <property type="nucleotide sequence ID" value="NZ_FMYP01000010.1"/>
</dbReference>
<reference evidence="2 3" key="1">
    <citation type="submission" date="2016-09" db="EMBL/GenBank/DDBJ databases">
        <authorList>
            <person name="Capua I."/>
            <person name="De Benedictis P."/>
            <person name="Joannis T."/>
            <person name="Lombin L.H."/>
            <person name="Cattoli G."/>
        </authorList>
    </citation>
    <scope>NUCLEOTIDE SEQUENCE [LARGE SCALE GENOMIC DNA]</scope>
    <source>
        <strain evidence="2 3">A7P-90m</strain>
    </source>
</reference>
<dbReference type="Pfam" id="PF13852">
    <property type="entry name" value="DUF4197"/>
    <property type="match status" value="1"/>
</dbReference>
<dbReference type="EMBL" id="FMYP01000010">
    <property type="protein sequence ID" value="SDB93268.1"/>
    <property type="molecule type" value="Genomic_DNA"/>
</dbReference>